<keyword evidence="3" id="KW-1185">Reference proteome</keyword>
<dbReference type="EMBL" id="OZ035825">
    <property type="protein sequence ID" value="CAL1600586.1"/>
    <property type="molecule type" value="Genomic_DNA"/>
</dbReference>
<evidence type="ECO:0000313" key="3">
    <source>
        <dbReference type="Proteomes" id="UP001497482"/>
    </source>
</evidence>
<feature type="chain" id="PRO_5043506095" description="Secreted protein" evidence="1">
    <location>
        <begin position="26"/>
        <end position="90"/>
    </location>
</feature>
<evidence type="ECO:0000313" key="2">
    <source>
        <dbReference type="EMBL" id="CAL1600586.1"/>
    </source>
</evidence>
<organism evidence="2 3">
    <name type="scientific">Knipowitschia caucasica</name>
    <name type="common">Caucasian dwarf goby</name>
    <name type="synonym">Pomatoschistus caucasicus</name>
    <dbReference type="NCBI Taxonomy" id="637954"/>
    <lineage>
        <taxon>Eukaryota</taxon>
        <taxon>Metazoa</taxon>
        <taxon>Chordata</taxon>
        <taxon>Craniata</taxon>
        <taxon>Vertebrata</taxon>
        <taxon>Euteleostomi</taxon>
        <taxon>Actinopterygii</taxon>
        <taxon>Neopterygii</taxon>
        <taxon>Teleostei</taxon>
        <taxon>Neoteleostei</taxon>
        <taxon>Acanthomorphata</taxon>
        <taxon>Gobiaria</taxon>
        <taxon>Gobiiformes</taxon>
        <taxon>Gobioidei</taxon>
        <taxon>Gobiidae</taxon>
        <taxon>Gobiinae</taxon>
        <taxon>Knipowitschia</taxon>
    </lineage>
</organism>
<name>A0AAV2LEK5_KNICA</name>
<feature type="signal peptide" evidence="1">
    <location>
        <begin position="1"/>
        <end position="25"/>
    </location>
</feature>
<protein>
    <recommendedName>
        <fullName evidence="4">Secreted protein</fullName>
    </recommendedName>
</protein>
<dbReference type="AlphaFoldDB" id="A0AAV2LEK5"/>
<reference evidence="2 3" key="1">
    <citation type="submission" date="2024-04" db="EMBL/GenBank/DDBJ databases">
        <authorList>
            <person name="Waldvogel A.-M."/>
            <person name="Schoenle A."/>
        </authorList>
    </citation>
    <scope>NUCLEOTIDE SEQUENCE [LARGE SCALE GENOMIC DNA]</scope>
</reference>
<keyword evidence="1" id="KW-0732">Signal</keyword>
<gene>
    <name evidence="2" type="ORF">KC01_LOCUS28673</name>
</gene>
<sequence length="90" mass="10125">MVVFIIPQQLWWVGLPWLKAQCTFCSPHTFSLLAVTELGSSSWYEDLRLCSATPARPTTPHCRPGPRGILSKACTPKFLEHSLFPLILTQ</sequence>
<evidence type="ECO:0000256" key="1">
    <source>
        <dbReference type="SAM" id="SignalP"/>
    </source>
</evidence>
<evidence type="ECO:0008006" key="4">
    <source>
        <dbReference type="Google" id="ProtNLM"/>
    </source>
</evidence>
<accession>A0AAV2LEK5</accession>
<proteinExistence type="predicted"/>
<dbReference type="Proteomes" id="UP001497482">
    <property type="component" value="Chromosome 3"/>
</dbReference>